<protein>
    <submittedName>
        <fullName evidence="7">Uncharacterized protein</fullName>
    </submittedName>
</protein>
<dbReference type="InterPro" id="IPR052495">
    <property type="entry name" value="Alpha-glucan_binding_chloro"/>
</dbReference>
<sequence>NENGRTPGPSFWSWLPPPSGDETETIISEIEIQPLKQASPSPLQGKPIIEKEREFNVLSIPIESSFSPLPPLQSFLEVSPVETSHSEAEHEIEVEFSTHASEAVDALTSNPDQNHPSAGVNPDGTRWWKETGVEERSDGVICKWTLTRGISADSTVEWENKYWEAADELGYRELGSEKSGRDAYGNVWREHWKESLSAVDGTVSHISKTADKWGKNAGGEEWQEQWWEHYHSSGQAEKWAHKWCSIDPNTPVDPGHAHVWHERWGEMYDGQGGSTKYTDKWAERKEGEGEEEEKWSKWGDKWDERFDRNGHGVRQGEKWWEGRDGERWRRTWGEGHNGTGWVHKYGMSSSGDEHWDEHVEEETWYERFPHFGFENCVENSVQLREVEAP</sequence>
<evidence type="ECO:0000313" key="7">
    <source>
        <dbReference type="EMBL" id="EPS74606.1"/>
    </source>
</evidence>
<feature type="non-terminal residue" evidence="7">
    <location>
        <position position="1"/>
    </location>
</feature>
<dbReference type="GO" id="GO:2001070">
    <property type="term" value="F:starch binding"/>
    <property type="evidence" value="ECO:0007669"/>
    <property type="project" value="TreeGrafter"/>
</dbReference>
<dbReference type="GO" id="GO:0043036">
    <property type="term" value="C:starch grain"/>
    <property type="evidence" value="ECO:0007669"/>
    <property type="project" value="TreeGrafter"/>
</dbReference>
<keyword evidence="8" id="KW-1185">Reference proteome</keyword>
<reference evidence="7 8" key="1">
    <citation type="journal article" date="2013" name="BMC Genomics">
        <title>The miniature genome of a carnivorous plant Genlisea aurea contains a low number of genes and short non-coding sequences.</title>
        <authorList>
            <person name="Leushkin E.V."/>
            <person name="Sutormin R.A."/>
            <person name="Nabieva E.R."/>
            <person name="Penin A.A."/>
            <person name="Kondrashov A.S."/>
            <person name="Logacheva M.D."/>
        </authorList>
    </citation>
    <scope>NUCLEOTIDE SEQUENCE [LARGE SCALE GENOMIC DNA]</scope>
</reference>
<evidence type="ECO:0000256" key="4">
    <source>
        <dbReference type="ARBA" id="ARBA00022946"/>
    </source>
</evidence>
<comment type="similarity">
    <text evidence="5">Belongs to the ESV1 family.</text>
</comment>
<feature type="region of interest" description="Disordered" evidence="6">
    <location>
        <begin position="1"/>
        <end position="22"/>
    </location>
</feature>
<dbReference type="GO" id="GO:0005982">
    <property type="term" value="P:starch metabolic process"/>
    <property type="evidence" value="ECO:0007669"/>
    <property type="project" value="TreeGrafter"/>
</dbReference>
<dbReference type="GO" id="GO:2000904">
    <property type="term" value="P:regulation of starch metabolic process"/>
    <property type="evidence" value="ECO:0007669"/>
    <property type="project" value="TreeGrafter"/>
</dbReference>
<evidence type="ECO:0000256" key="2">
    <source>
        <dbReference type="ARBA" id="ARBA00022528"/>
    </source>
</evidence>
<evidence type="ECO:0000256" key="1">
    <source>
        <dbReference type="ARBA" id="ARBA00004470"/>
    </source>
</evidence>
<proteinExistence type="inferred from homology"/>
<feature type="non-terminal residue" evidence="7">
    <location>
        <position position="389"/>
    </location>
</feature>
<keyword evidence="3" id="KW-0934">Plastid</keyword>
<name>S8DAR1_9LAMI</name>
<dbReference type="OrthoDB" id="343842at2759"/>
<comment type="subcellular location">
    <subcellularLocation>
        <location evidence="1">Plastid</location>
        <location evidence="1">Chloroplast stroma</location>
    </subcellularLocation>
</comment>
<evidence type="ECO:0000256" key="6">
    <source>
        <dbReference type="SAM" id="MobiDB-lite"/>
    </source>
</evidence>
<dbReference type="GO" id="GO:0009570">
    <property type="term" value="C:chloroplast stroma"/>
    <property type="evidence" value="ECO:0007669"/>
    <property type="project" value="UniProtKB-SubCell"/>
</dbReference>
<dbReference type="PANTHER" id="PTHR34113">
    <property type="entry name" value="INACTIVE PURPLE ACID PHOSPHATASE-LIKE PROTEIN"/>
    <property type="match status" value="1"/>
</dbReference>
<comment type="caution">
    <text evidence="7">The sequence shown here is derived from an EMBL/GenBank/DDBJ whole genome shotgun (WGS) entry which is preliminary data.</text>
</comment>
<dbReference type="EMBL" id="AUSU01000026">
    <property type="protein sequence ID" value="EPS74606.1"/>
    <property type="molecule type" value="Genomic_DNA"/>
</dbReference>
<evidence type="ECO:0000256" key="5">
    <source>
        <dbReference type="ARBA" id="ARBA00038237"/>
    </source>
</evidence>
<organism evidence="7 8">
    <name type="scientific">Genlisea aurea</name>
    <dbReference type="NCBI Taxonomy" id="192259"/>
    <lineage>
        <taxon>Eukaryota</taxon>
        <taxon>Viridiplantae</taxon>
        <taxon>Streptophyta</taxon>
        <taxon>Embryophyta</taxon>
        <taxon>Tracheophyta</taxon>
        <taxon>Spermatophyta</taxon>
        <taxon>Magnoliopsida</taxon>
        <taxon>eudicotyledons</taxon>
        <taxon>Gunneridae</taxon>
        <taxon>Pentapetalae</taxon>
        <taxon>asterids</taxon>
        <taxon>lamiids</taxon>
        <taxon>Lamiales</taxon>
        <taxon>Lentibulariaceae</taxon>
        <taxon>Genlisea</taxon>
    </lineage>
</organism>
<keyword evidence="2" id="KW-0150">Chloroplast</keyword>
<evidence type="ECO:0000256" key="3">
    <source>
        <dbReference type="ARBA" id="ARBA00022640"/>
    </source>
</evidence>
<evidence type="ECO:0000313" key="8">
    <source>
        <dbReference type="Proteomes" id="UP000015453"/>
    </source>
</evidence>
<dbReference type="PANTHER" id="PTHR34113:SF2">
    <property type="entry name" value="PROTEIN LIKE EARLY STARVATION, CHLOROPLASTIC"/>
    <property type="match status" value="1"/>
</dbReference>
<gene>
    <name evidence="7" type="ORF">M569_00149</name>
</gene>
<dbReference type="AlphaFoldDB" id="S8DAR1"/>
<accession>S8DAR1</accession>
<dbReference type="Proteomes" id="UP000015453">
    <property type="component" value="Unassembled WGS sequence"/>
</dbReference>
<keyword evidence="4" id="KW-0809">Transit peptide</keyword>